<evidence type="ECO:0008006" key="3">
    <source>
        <dbReference type="Google" id="ProtNLM"/>
    </source>
</evidence>
<gene>
    <name evidence="1" type="ORF">BJ997_000619</name>
</gene>
<dbReference type="RefSeq" id="WP_221243922.1">
    <property type="nucleotide sequence ID" value="NZ_JACHBQ010000001.1"/>
</dbReference>
<dbReference type="AlphaFoldDB" id="A0A7W9E2E2"/>
<evidence type="ECO:0000313" key="2">
    <source>
        <dbReference type="Proteomes" id="UP000561726"/>
    </source>
</evidence>
<reference evidence="1 2" key="1">
    <citation type="submission" date="2020-08" db="EMBL/GenBank/DDBJ databases">
        <title>Sequencing the genomes of 1000 actinobacteria strains.</title>
        <authorList>
            <person name="Klenk H.-P."/>
        </authorList>
    </citation>
    <scope>NUCLEOTIDE SEQUENCE [LARGE SCALE GENOMIC DNA]</scope>
    <source>
        <strain evidence="1 2">DSM 21065</strain>
    </source>
</reference>
<dbReference type="Proteomes" id="UP000561726">
    <property type="component" value="Unassembled WGS sequence"/>
</dbReference>
<organism evidence="1 2">
    <name type="scientific">Cryobacterium roopkundense</name>
    <dbReference type="NCBI Taxonomy" id="1001240"/>
    <lineage>
        <taxon>Bacteria</taxon>
        <taxon>Bacillati</taxon>
        <taxon>Actinomycetota</taxon>
        <taxon>Actinomycetes</taxon>
        <taxon>Micrococcales</taxon>
        <taxon>Microbacteriaceae</taxon>
        <taxon>Cryobacterium</taxon>
    </lineage>
</organism>
<comment type="caution">
    <text evidence="1">The sequence shown here is derived from an EMBL/GenBank/DDBJ whole genome shotgun (WGS) entry which is preliminary data.</text>
</comment>
<evidence type="ECO:0000313" key="1">
    <source>
        <dbReference type="EMBL" id="MBB5640071.1"/>
    </source>
</evidence>
<protein>
    <recommendedName>
        <fullName evidence="3">HNH nuclease domain-containing protein</fullName>
    </recommendedName>
</protein>
<name>A0A7W9E2E2_9MICO</name>
<proteinExistence type="predicted"/>
<dbReference type="EMBL" id="JACHBQ010000001">
    <property type="protein sequence ID" value="MBB5640071.1"/>
    <property type="molecule type" value="Genomic_DNA"/>
</dbReference>
<accession>A0A7W9E2E2</accession>
<sequence>MWKDCLKPPSFSEAHRLHQWKAEGGLTNLEDGILLCSPHHLRLHNEISTGSIQAGGRSSASGKTSG</sequence>